<keyword evidence="2" id="KW-1185">Reference proteome</keyword>
<accession>A0ABV6YTY6</accession>
<protein>
    <submittedName>
        <fullName evidence="1">Uncharacterized protein</fullName>
    </submittedName>
</protein>
<gene>
    <name evidence="1" type="ORF">ACFL27_04940</name>
</gene>
<comment type="caution">
    <text evidence="1">The sequence shown here is derived from an EMBL/GenBank/DDBJ whole genome shotgun (WGS) entry which is preliminary data.</text>
</comment>
<dbReference type="EMBL" id="JBHPBY010000044">
    <property type="protein sequence ID" value="MFC1849538.1"/>
    <property type="molecule type" value="Genomic_DNA"/>
</dbReference>
<organism evidence="1 2">
    <name type="scientific">candidate division CSSED10-310 bacterium</name>
    <dbReference type="NCBI Taxonomy" id="2855610"/>
    <lineage>
        <taxon>Bacteria</taxon>
        <taxon>Bacteria division CSSED10-310</taxon>
    </lineage>
</organism>
<name>A0ABV6YTY6_UNCC1</name>
<evidence type="ECO:0000313" key="1">
    <source>
        <dbReference type="EMBL" id="MFC1849538.1"/>
    </source>
</evidence>
<sequence>MSTKKSMMIDIIKTIGTNGMATGGLLAFILDNTVPGTDEERGLVAWMSETS</sequence>
<dbReference type="Proteomes" id="UP001594351">
    <property type="component" value="Unassembled WGS sequence"/>
</dbReference>
<reference evidence="1 2" key="1">
    <citation type="submission" date="2024-09" db="EMBL/GenBank/DDBJ databases">
        <title>Laminarin stimulates single cell rates of sulfate reduction while oxygen inhibits transcriptomic activity in coastal marine sediment.</title>
        <authorList>
            <person name="Lindsay M."/>
            <person name="Orcutt B."/>
            <person name="Emerson D."/>
            <person name="Stepanauskas R."/>
            <person name="D'Angelo T."/>
        </authorList>
    </citation>
    <scope>NUCLEOTIDE SEQUENCE [LARGE SCALE GENOMIC DNA]</scope>
    <source>
        <strain evidence="1">SAG AM-311-K15</strain>
    </source>
</reference>
<proteinExistence type="predicted"/>
<evidence type="ECO:0000313" key="2">
    <source>
        <dbReference type="Proteomes" id="UP001594351"/>
    </source>
</evidence>